<dbReference type="STRING" id="1120996.SAMN02746066_01624"/>
<keyword evidence="1" id="KW-1133">Transmembrane helix</keyword>
<name>A0A1M7HWJ5_9FIRM</name>
<dbReference type="OrthoDB" id="2066208at2"/>
<dbReference type="Proteomes" id="UP000184038">
    <property type="component" value="Unassembled WGS sequence"/>
</dbReference>
<organism evidence="2 3">
    <name type="scientific">Anaerosporobacter mobilis DSM 15930</name>
    <dbReference type="NCBI Taxonomy" id="1120996"/>
    <lineage>
        <taxon>Bacteria</taxon>
        <taxon>Bacillati</taxon>
        <taxon>Bacillota</taxon>
        <taxon>Clostridia</taxon>
        <taxon>Lachnospirales</taxon>
        <taxon>Lachnospiraceae</taxon>
        <taxon>Anaerosporobacter</taxon>
    </lineage>
</organism>
<protein>
    <submittedName>
        <fullName evidence="2">Uncharacterized protein</fullName>
    </submittedName>
</protein>
<dbReference type="AlphaFoldDB" id="A0A1M7HWJ5"/>
<keyword evidence="1" id="KW-0812">Transmembrane</keyword>
<feature type="transmembrane region" description="Helical" evidence="1">
    <location>
        <begin position="5"/>
        <end position="23"/>
    </location>
</feature>
<dbReference type="RefSeq" id="WP_073285731.1">
    <property type="nucleotide sequence ID" value="NZ_FRCP01000008.1"/>
</dbReference>
<evidence type="ECO:0000313" key="3">
    <source>
        <dbReference type="Proteomes" id="UP000184038"/>
    </source>
</evidence>
<dbReference type="EMBL" id="FRCP01000008">
    <property type="protein sequence ID" value="SHM32854.1"/>
    <property type="molecule type" value="Genomic_DNA"/>
</dbReference>
<reference evidence="2 3" key="1">
    <citation type="submission" date="2016-11" db="EMBL/GenBank/DDBJ databases">
        <authorList>
            <person name="Jaros S."/>
            <person name="Januszkiewicz K."/>
            <person name="Wedrychowicz H."/>
        </authorList>
    </citation>
    <scope>NUCLEOTIDE SEQUENCE [LARGE SCALE GENOMIC DNA]</scope>
    <source>
        <strain evidence="2 3">DSM 15930</strain>
    </source>
</reference>
<proteinExistence type="predicted"/>
<evidence type="ECO:0000313" key="2">
    <source>
        <dbReference type="EMBL" id="SHM32854.1"/>
    </source>
</evidence>
<keyword evidence="3" id="KW-1185">Reference proteome</keyword>
<evidence type="ECO:0000256" key="1">
    <source>
        <dbReference type="SAM" id="Phobius"/>
    </source>
</evidence>
<feature type="transmembrane region" description="Helical" evidence="1">
    <location>
        <begin position="43"/>
        <end position="60"/>
    </location>
</feature>
<accession>A0A1M7HWJ5</accession>
<keyword evidence="1" id="KW-0472">Membrane</keyword>
<gene>
    <name evidence="2" type="ORF">SAMN02746066_01624</name>
</gene>
<sequence length="65" mass="7480">MSGKILPHIVIVLAAMFITFWILDQLNPIMNFINNSISNVLLLLFSITSLVNAIFSIVWYRRSKK</sequence>